<comment type="caution">
    <text evidence="2">The sequence shown here is derived from an EMBL/GenBank/DDBJ whole genome shotgun (WGS) entry which is preliminary data.</text>
</comment>
<keyword evidence="3" id="KW-1185">Reference proteome</keyword>
<sequence>MCFSDKNVSGDGQTGTDPTPAPKKVYTKAQASRMFPVTTNSQHTAEMKAVEKAEKIEDKDSDYLPGTKRKKPNVWKGEAFNSMMTSNIASFS</sequence>
<gene>
    <name evidence="2" type="ORF">AB675_4600</name>
</gene>
<dbReference type="Proteomes" id="UP000038010">
    <property type="component" value="Unassembled WGS sequence"/>
</dbReference>
<feature type="region of interest" description="Disordered" evidence="1">
    <location>
        <begin position="1"/>
        <end position="23"/>
    </location>
</feature>
<feature type="compositionally biased region" description="Polar residues" evidence="1">
    <location>
        <begin position="1"/>
        <end position="17"/>
    </location>
</feature>
<protein>
    <submittedName>
        <fullName evidence="2">Uncharacterized protein</fullName>
    </submittedName>
</protein>
<evidence type="ECO:0000313" key="2">
    <source>
        <dbReference type="EMBL" id="KPI39192.1"/>
    </source>
</evidence>
<dbReference type="AlphaFoldDB" id="A0A0N1H871"/>
<reference evidence="2 3" key="1">
    <citation type="submission" date="2015-06" db="EMBL/GenBank/DDBJ databases">
        <title>Draft genome of the ant-associated black yeast Phialophora attae CBS 131958.</title>
        <authorList>
            <person name="Moreno L.F."/>
            <person name="Stielow B.J."/>
            <person name="de Hoog S."/>
            <person name="Vicente V.A."/>
            <person name="Weiss V.A."/>
            <person name="de Vries M."/>
            <person name="Cruz L.M."/>
            <person name="Souza E.M."/>
        </authorList>
    </citation>
    <scope>NUCLEOTIDE SEQUENCE [LARGE SCALE GENOMIC DNA]</scope>
    <source>
        <strain evidence="2 3">CBS 131958</strain>
    </source>
</reference>
<dbReference type="EMBL" id="LFJN01000016">
    <property type="protein sequence ID" value="KPI39192.1"/>
    <property type="molecule type" value="Genomic_DNA"/>
</dbReference>
<proteinExistence type="predicted"/>
<dbReference type="VEuPathDB" id="FungiDB:AB675_4600"/>
<accession>A0A0N1H871</accession>
<evidence type="ECO:0000313" key="3">
    <source>
        <dbReference type="Proteomes" id="UP000038010"/>
    </source>
</evidence>
<organism evidence="2 3">
    <name type="scientific">Cyphellophora attinorum</name>
    <dbReference type="NCBI Taxonomy" id="1664694"/>
    <lineage>
        <taxon>Eukaryota</taxon>
        <taxon>Fungi</taxon>
        <taxon>Dikarya</taxon>
        <taxon>Ascomycota</taxon>
        <taxon>Pezizomycotina</taxon>
        <taxon>Eurotiomycetes</taxon>
        <taxon>Chaetothyriomycetidae</taxon>
        <taxon>Chaetothyriales</taxon>
        <taxon>Cyphellophoraceae</taxon>
        <taxon>Cyphellophora</taxon>
    </lineage>
</organism>
<evidence type="ECO:0000256" key="1">
    <source>
        <dbReference type="SAM" id="MobiDB-lite"/>
    </source>
</evidence>
<dbReference type="RefSeq" id="XP_017999155.1">
    <property type="nucleotide sequence ID" value="XM_018144751.1"/>
</dbReference>
<dbReference type="GeneID" id="28736631"/>
<name>A0A0N1H871_9EURO</name>